<dbReference type="InterPro" id="IPR050807">
    <property type="entry name" value="TransReg_Diox_bact_type"/>
</dbReference>
<dbReference type="GO" id="GO:0003700">
    <property type="term" value="F:DNA-binding transcription factor activity"/>
    <property type="evidence" value="ECO:0007669"/>
    <property type="project" value="TreeGrafter"/>
</dbReference>
<dbReference type="SUPFAM" id="SSF47413">
    <property type="entry name" value="lambda repressor-like DNA-binding domains"/>
    <property type="match status" value="1"/>
</dbReference>
<dbReference type="InterPro" id="IPR010982">
    <property type="entry name" value="Lambda_DNA-bd_dom_sf"/>
</dbReference>
<reference evidence="3 4" key="1">
    <citation type="submission" date="2018-03" db="EMBL/GenBank/DDBJ databases">
        <title>Novel Streptomyces sp. from soil.</title>
        <authorList>
            <person name="Tan G.Y.A."/>
            <person name="Lee Z.Y."/>
        </authorList>
    </citation>
    <scope>NUCLEOTIDE SEQUENCE [LARGE SCALE GENOMIC DNA]</scope>
    <source>
        <strain evidence="3 4">ST5x</strain>
    </source>
</reference>
<dbReference type="Gene3D" id="1.10.260.40">
    <property type="entry name" value="lambda repressor-like DNA-binding domains"/>
    <property type="match status" value="1"/>
</dbReference>
<keyword evidence="4" id="KW-1185">Reference proteome</keyword>
<dbReference type="PANTHER" id="PTHR46797:SF1">
    <property type="entry name" value="METHYLPHOSPHONATE SYNTHASE"/>
    <property type="match status" value="1"/>
</dbReference>
<evidence type="ECO:0000313" key="3">
    <source>
        <dbReference type="EMBL" id="PRH77195.1"/>
    </source>
</evidence>
<dbReference type="EMBL" id="PVLV01000361">
    <property type="protein sequence ID" value="PRH77195.1"/>
    <property type="molecule type" value="Genomic_DNA"/>
</dbReference>
<feature type="domain" description="HTH cro/C1-type" evidence="2">
    <location>
        <begin position="14"/>
        <end position="68"/>
    </location>
</feature>
<dbReference type="AlphaFoldDB" id="A0A2S9PRZ4"/>
<keyword evidence="1" id="KW-0238">DNA-binding</keyword>
<dbReference type="PANTHER" id="PTHR46797">
    <property type="entry name" value="HTH-TYPE TRANSCRIPTIONAL REGULATOR"/>
    <property type="match status" value="1"/>
</dbReference>
<comment type="caution">
    <text evidence="3">The sequence shown here is derived from an EMBL/GenBank/DDBJ whole genome shotgun (WGS) entry which is preliminary data.</text>
</comment>
<proteinExistence type="predicted"/>
<accession>A0A2S9PRZ4</accession>
<dbReference type="Pfam" id="PF01381">
    <property type="entry name" value="HTH_3"/>
    <property type="match status" value="1"/>
</dbReference>
<evidence type="ECO:0000256" key="1">
    <source>
        <dbReference type="ARBA" id="ARBA00023125"/>
    </source>
</evidence>
<gene>
    <name evidence="3" type="ORF">C6N75_21605</name>
</gene>
<evidence type="ECO:0000313" key="4">
    <source>
        <dbReference type="Proteomes" id="UP000239322"/>
    </source>
</evidence>
<evidence type="ECO:0000259" key="2">
    <source>
        <dbReference type="PROSITE" id="PS50943"/>
    </source>
</evidence>
<organism evidence="3 4">
    <name type="scientific">Streptomyces solincola</name>
    <dbReference type="NCBI Taxonomy" id="2100817"/>
    <lineage>
        <taxon>Bacteria</taxon>
        <taxon>Bacillati</taxon>
        <taxon>Actinomycetota</taxon>
        <taxon>Actinomycetes</taxon>
        <taxon>Kitasatosporales</taxon>
        <taxon>Streptomycetaceae</taxon>
        <taxon>Streptomyces</taxon>
    </lineage>
</organism>
<dbReference type="Proteomes" id="UP000239322">
    <property type="component" value="Unassembled WGS sequence"/>
</dbReference>
<dbReference type="PROSITE" id="PS50943">
    <property type="entry name" value="HTH_CROC1"/>
    <property type="match status" value="1"/>
</dbReference>
<dbReference type="RefSeq" id="WP_105870562.1">
    <property type="nucleotide sequence ID" value="NZ_PVLV01000361.1"/>
</dbReference>
<protein>
    <submittedName>
        <fullName evidence="3">Transcriptional regulator</fullName>
    </submittedName>
</protein>
<dbReference type="GO" id="GO:0003677">
    <property type="term" value="F:DNA binding"/>
    <property type="evidence" value="ECO:0007669"/>
    <property type="project" value="UniProtKB-KW"/>
</dbReference>
<dbReference type="SMART" id="SM00530">
    <property type="entry name" value="HTH_XRE"/>
    <property type="match status" value="1"/>
</dbReference>
<dbReference type="InterPro" id="IPR001387">
    <property type="entry name" value="Cro/C1-type_HTH"/>
</dbReference>
<dbReference type="GO" id="GO:0005829">
    <property type="term" value="C:cytosol"/>
    <property type="evidence" value="ECO:0007669"/>
    <property type="project" value="TreeGrafter"/>
</dbReference>
<sequence>MSAENATPGPGANVKVERIKRGWQQDQLAARAGLSKSMLGKIERGERPLTQSTAAALAYALGISLDALLGQAPPPKGGEDSLRDLRTVMRRFDMAGGDEAARAPHLEADLAELFRLRGDADLAAVTRRLPVLLRRVQDRAHATGLPADWARVADVYSAVYWLAARHRWMTMAELAVVRQHQAAERASGLARAVAARDEAGTFLNGGDFVGGLAVVDRGVVEAESAMKGRDRHVALGLLHLRGLTLAGRTGDKEAAARHEREARKAASHLDADVDVQGIHFGPENTLVHLVATWADLKEHGEALEVGERYLRDGPSLPATRIGPLHMNLARARLALRDREGAVDELAAAWKAAPQMARVHPTSQELSRVLVSLHRRSNPKITALARRAGIPL</sequence>
<name>A0A2S9PRZ4_9ACTN</name>
<dbReference type="CDD" id="cd00093">
    <property type="entry name" value="HTH_XRE"/>
    <property type="match status" value="1"/>
</dbReference>
<dbReference type="OrthoDB" id="3420984at2"/>